<dbReference type="InterPro" id="IPR053157">
    <property type="entry name" value="Sterol_Uptake_Regulator"/>
</dbReference>
<feature type="domain" description="Zn(2)-C6 fungal-type" evidence="3">
    <location>
        <begin position="17"/>
        <end position="49"/>
    </location>
</feature>
<comment type="caution">
    <text evidence="4">The sequence shown here is derived from an EMBL/GenBank/DDBJ whole genome shotgun (WGS) entry which is preliminary data.</text>
</comment>
<feature type="region of interest" description="Disordered" evidence="2">
    <location>
        <begin position="1"/>
        <end position="30"/>
    </location>
</feature>
<dbReference type="CDD" id="cd00067">
    <property type="entry name" value="GAL4"/>
    <property type="match status" value="1"/>
</dbReference>
<name>A0A2K1QHR5_9PEZI</name>
<keyword evidence="5" id="KW-1185">Reference proteome</keyword>
<evidence type="ECO:0000256" key="2">
    <source>
        <dbReference type="SAM" id="MobiDB-lite"/>
    </source>
</evidence>
<dbReference type="OrthoDB" id="4937900at2759"/>
<dbReference type="PANTHER" id="PTHR47784:SF5">
    <property type="entry name" value="STEROL UPTAKE CONTROL PROTEIN 2"/>
    <property type="match status" value="1"/>
</dbReference>
<evidence type="ECO:0000313" key="5">
    <source>
        <dbReference type="Proteomes" id="UP000243797"/>
    </source>
</evidence>
<dbReference type="AlphaFoldDB" id="A0A2K1QHR5"/>
<dbReference type="InterPro" id="IPR001138">
    <property type="entry name" value="Zn2Cys6_DnaBD"/>
</dbReference>
<dbReference type="PROSITE" id="PS50048">
    <property type="entry name" value="ZN2_CY6_FUNGAL_2"/>
    <property type="match status" value="1"/>
</dbReference>
<dbReference type="SUPFAM" id="SSF57701">
    <property type="entry name" value="Zn2/Cys6 DNA-binding domain"/>
    <property type="match status" value="1"/>
</dbReference>
<dbReference type="Pfam" id="PF00172">
    <property type="entry name" value="Zn_clus"/>
    <property type="match status" value="1"/>
</dbReference>
<keyword evidence="1" id="KW-0539">Nucleus</keyword>
<feature type="region of interest" description="Disordered" evidence="2">
    <location>
        <begin position="58"/>
        <end position="124"/>
    </location>
</feature>
<dbReference type="EMBL" id="NKHZ01000086">
    <property type="protein sequence ID" value="PNS14403.1"/>
    <property type="molecule type" value="Genomic_DNA"/>
</dbReference>
<accession>A0A2K1QHR5</accession>
<evidence type="ECO:0000256" key="1">
    <source>
        <dbReference type="ARBA" id="ARBA00023242"/>
    </source>
</evidence>
<dbReference type="InterPro" id="IPR036864">
    <property type="entry name" value="Zn2-C6_fun-type_DNA-bd_sf"/>
</dbReference>
<evidence type="ECO:0000313" key="4">
    <source>
        <dbReference type="EMBL" id="PNS14403.1"/>
    </source>
</evidence>
<dbReference type="GO" id="GO:0001228">
    <property type="term" value="F:DNA-binding transcription activator activity, RNA polymerase II-specific"/>
    <property type="evidence" value="ECO:0007669"/>
    <property type="project" value="TreeGrafter"/>
</dbReference>
<dbReference type="Proteomes" id="UP000243797">
    <property type="component" value="Unassembled WGS sequence"/>
</dbReference>
<proteinExistence type="predicted"/>
<dbReference type="PANTHER" id="PTHR47784">
    <property type="entry name" value="STEROL UPTAKE CONTROL PROTEIN 2"/>
    <property type="match status" value="1"/>
</dbReference>
<feature type="compositionally biased region" description="Basic residues" evidence="2">
    <location>
        <begin position="1"/>
        <end position="16"/>
    </location>
</feature>
<protein>
    <submittedName>
        <fullName evidence="4">Transcriptional activator protein UGA3</fullName>
    </submittedName>
</protein>
<dbReference type="SMART" id="SM00066">
    <property type="entry name" value="GAL4"/>
    <property type="match status" value="1"/>
</dbReference>
<reference evidence="4 5" key="1">
    <citation type="submission" date="2017-06" db="EMBL/GenBank/DDBJ databases">
        <title>Draft genome sequence of a variant of Elsinoe murrayae.</title>
        <authorList>
            <person name="Cheng Q."/>
        </authorList>
    </citation>
    <scope>NUCLEOTIDE SEQUENCE [LARGE SCALE GENOMIC DNA]</scope>
    <source>
        <strain evidence="4 5">CQ-2017a</strain>
    </source>
</reference>
<dbReference type="InParanoid" id="A0A2K1QHR5"/>
<dbReference type="GO" id="GO:0008270">
    <property type="term" value="F:zinc ion binding"/>
    <property type="evidence" value="ECO:0007669"/>
    <property type="project" value="InterPro"/>
</dbReference>
<dbReference type="STRING" id="2082308.A0A2K1QHR5"/>
<feature type="compositionally biased region" description="Polar residues" evidence="2">
    <location>
        <begin position="84"/>
        <end position="95"/>
    </location>
</feature>
<evidence type="ECO:0000259" key="3">
    <source>
        <dbReference type="PROSITE" id="PS50048"/>
    </source>
</evidence>
<organism evidence="4 5">
    <name type="scientific">Sphaceloma murrayae</name>
    <dbReference type="NCBI Taxonomy" id="2082308"/>
    <lineage>
        <taxon>Eukaryota</taxon>
        <taxon>Fungi</taxon>
        <taxon>Dikarya</taxon>
        <taxon>Ascomycota</taxon>
        <taxon>Pezizomycotina</taxon>
        <taxon>Dothideomycetes</taxon>
        <taxon>Dothideomycetidae</taxon>
        <taxon>Myriangiales</taxon>
        <taxon>Elsinoaceae</taxon>
        <taxon>Sphaceloma</taxon>
    </lineage>
</organism>
<gene>
    <name evidence="4" type="ORF">CAC42_3689</name>
</gene>
<dbReference type="PROSITE" id="PS00463">
    <property type="entry name" value="ZN2_CY6_FUNGAL_1"/>
    <property type="match status" value="1"/>
</dbReference>
<sequence length="447" mass="49610">MPKSTSKRKPHSKSRKGCAPCKQRRVKCDEQGPPCVNCVVRKSVSLCVYIGRAAVASAPRLSPQAQTTPQALHQPVIAPAAPRTETSTSLSSAPRTTEPARPADPTEGATQPASTQVSGTHQLPSFKSLNLPSLDDDRNIELELMRQWCLKTHLSICRVESDVGIWLGAGTDLALRHRFLMDMILGLSSLQMAYEQGNTERAYTFVSRALQYQDAAMTKARASAAYPSGEDHVALYCFSVINLAFSMVSPQLASSAADVPESAIRTVLVSFQHVSMLDRLTTSGKEWIDKSPFNSRQPGNKQVAEWQKQTREKLADAMGRLQNLVEQEISASANDSDDRYKPHRDAVSWLFRALDEEIGFCVALLAWAGWPFVEDVKDDDPSALLILMHWATMLNHMKLMWWAQFISVRVVDEASRKLKGRRDGEWIVAAHWCRATVGLPLINMHAT</sequence>
<dbReference type="Gene3D" id="4.10.240.10">
    <property type="entry name" value="Zn(2)-C6 fungal-type DNA-binding domain"/>
    <property type="match status" value="1"/>
</dbReference>
<feature type="compositionally biased region" description="Polar residues" evidence="2">
    <location>
        <begin position="108"/>
        <end position="124"/>
    </location>
</feature>